<proteinExistence type="predicted"/>
<dbReference type="AlphaFoldDB" id="A0A5B0VGD5"/>
<dbReference type="PANTHER" id="PTHR41248:SF1">
    <property type="entry name" value="NORD PROTEIN"/>
    <property type="match status" value="1"/>
</dbReference>
<feature type="compositionally biased region" description="Basic and acidic residues" evidence="1">
    <location>
        <begin position="208"/>
        <end position="220"/>
    </location>
</feature>
<feature type="domain" description="VWFA" evidence="2">
    <location>
        <begin position="424"/>
        <end position="574"/>
    </location>
</feature>
<feature type="compositionally biased region" description="Acidic residues" evidence="1">
    <location>
        <begin position="289"/>
        <end position="299"/>
    </location>
</feature>
<sequence>MNQRQYALERALPIVAAAYGEQFGVRVVLSGSDAMTDGKTIVLPMLDNMSEMKDVLFGYLSHEAAHIRESSFDTLKKCRSEIEKSMTNLIEDIRIERAIQHAFPGTQFTLEAMENYIHERGWTPVPTTAESEASQLFRYLYHRLYGEFLDRQVYQPLIPESLKVLEQTFPRGFFVRLDGLLAKYMMSMTTSDDALKVARAILKALKDAEKEEEQERKSGPDSDSSQPPDPSPDGQGDSSDPNSNSDSSSSENGDNQGDSSPEAADQTEGPSDASGEQSMSDQDSAGDQAESDSSSDDSSDAGAGGTYERVMSEQDMPTNPGQQLKEDLCSQAREDQSGKSFEIDTGVGQDMRNGNGDTSELQAGILTSSSIRSRLLGLLQAETRQRQWLHDRGRRVDGRRLSRLAAGDTRVFIQRDEHKRPETSVHVLLDTSGSMSQRQEIANQATVSLALAISTIPKCDIAVSMFPGCGGSVSPMIHRGQPVRPNLGRFLVSSGGGTPLAEAMLYAARELSASHKPRQVLIVITDGSPNNGHAVNYLLDLMKHQIDTYAIGIGSNAVKSYFGNWTVINDVRELQSALFRIAGNVLDLDP</sequence>
<dbReference type="InterPro" id="IPR002035">
    <property type="entry name" value="VWF_A"/>
</dbReference>
<organism evidence="3 4">
    <name type="scientific">Marinobacter salinexigens</name>
    <dbReference type="NCBI Taxonomy" id="2919747"/>
    <lineage>
        <taxon>Bacteria</taxon>
        <taxon>Pseudomonadati</taxon>
        <taxon>Pseudomonadota</taxon>
        <taxon>Gammaproteobacteria</taxon>
        <taxon>Pseudomonadales</taxon>
        <taxon>Marinobacteraceae</taxon>
        <taxon>Marinobacter</taxon>
    </lineage>
</organism>
<dbReference type="SUPFAM" id="SSF53300">
    <property type="entry name" value="vWA-like"/>
    <property type="match status" value="1"/>
</dbReference>
<name>A0A5B0VGD5_9GAMM</name>
<protein>
    <submittedName>
        <fullName evidence="3">VWA domain-containing protein</fullName>
    </submittedName>
</protein>
<dbReference type="Gene3D" id="3.40.50.410">
    <property type="entry name" value="von Willebrand factor, type A domain"/>
    <property type="match status" value="1"/>
</dbReference>
<feature type="region of interest" description="Disordered" evidence="1">
    <location>
        <begin position="208"/>
        <end position="305"/>
    </location>
</feature>
<accession>A0A5B0VGD5</accession>
<feature type="region of interest" description="Disordered" evidence="1">
    <location>
        <begin position="330"/>
        <end position="354"/>
    </location>
</feature>
<dbReference type="EMBL" id="VTUU01000005">
    <property type="protein sequence ID" value="KAA1173235.1"/>
    <property type="molecule type" value="Genomic_DNA"/>
</dbReference>
<keyword evidence="4" id="KW-1185">Reference proteome</keyword>
<evidence type="ECO:0000259" key="2">
    <source>
        <dbReference type="PROSITE" id="PS50234"/>
    </source>
</evidence>
<dbReference type="PANTHER" id="PTHR41248">
    <property type="entry name" value="NORD PROTEIN"/>
    <property type="match status" value="1"/>
</dbReference>
<dbReference type="RefSeq" id="WP_149600533.1">
    <property type="nucleotide sequence ID" value="NZ_VTUU01000005.1"/>
</dbReference>
<dbReference type="Proteomes" id="UP000323161">
    <property type="component" value="Unassembled WGS sequence"/>
</dbReference>
<dbReference type="PROSITE" id="PS50234">
    <property type="entry name" value="VWFA"/>
    <property type="match status" value="1"/>
</dbReference>
<dbReference type="Pfam" id="PF00092">
    <property type="entry name" value="VWA"/>
    <property type="match status" value="1"/>
</dbReference>
<dbReference type="InterPro" id="IPR036465">
    <property type="entry name" value="vWFA_dom_sf"/>
</dbReference>
<reference evidence="3 4" key="1">
    <citation type="submission" date="2019-08" db="EMBL/GenBank/DDBJ databases">
        <title>Marinobacter ZYF650 sp. nov., a marine bacterium isolated from seawater of the Mariana trench.</title>
        <authorList>
            <person name="Ahmad W."/>
        </authorList>
    </citation>
    <scope>NUCLEOTIDE SEQUENCE [LARGE SCALE GENOMIC DNA]</scope>
    <source>
        <strain evidence="3 4">ZYF650</strain>
    </source>
</reference>
<evidence type="ECO:0000313" key="4">
    <source>
        <dbReference type="Proteomes" id="UP000323161"/>
    </source>
</evidence>
<feature type="compositionally biased region" description="Low complexity" evidence="1">
    <location>
        <begin position="221"/>
        <end position="260"/>
    </location>
</feature>
<gene>
    <name evidence="3" type="ORF">FWJ25_12145</name>
</gene>
<dbReference type="InterPro" id="IPR051928">
    <property type="entry name" value="NorD/CobT"/>
</dbReference>
<evidence type="ECO:0000313" key="3">
    <source>
        <dbReference type="EMBL" id="KAA1173235.1"/>
    </source>
</evidence>
<comment type="caution">
    <text evidence="3">The sequence shown here is derived from an EMBL/GenBank/DDBJ whole genome shotgun (WGS) entry which is preliminary data.</text>
</comment>
<evidence type="ECO:0000256" key="1">
    <source>
        <dbReference type="SAM" id="MobiDB-lite"/>
    </source>
</evidence>
<dbReference type="SMART" id="SM00327">
    <property type="entry name" value="VWA"/>
    <property type="match status" value="1"/>
</dbReference>